<keyword evidence="13" id="KW-1185">Reference proteome</keyword>
<feature type="binding site" evidence="10">
    <location>
        <begin position="98"/>
        <end position="99"/>
    </location>
    <ligand>
        <name>substrate</name>
    </ligand>
</feature>
<comment type="caution">
    <text evidence="12">The sequence shown here is derived from an EMBL/GenBank/DDBJ whole genome shotgun (WGS) entry which is preliminary data.</text>
</comment>
<evidence type="ECO:0000256" key="2">
    <source>
        <dbReference type="ARBA" id="ARBA00003172"/>
    </source>
</evidence>
<comment type="catalytic activity">
    <reaction evidence="1 10">
        <text>2 D-sedoheptulose 7-phosphate = D-glycero-alpha-D-manno-heptose 7-phosphate + D-glycero-beta-D-manno-heptose 7-phosphate</text>
        <dbReference type="Rhea" id="RHEA:27489"/>
        <dbReference type="ChEBI" id="CHEBI:57483"/>
        <dbReference type="ChEBI" id="CHEBI:60203"/>
        <dbReference type="ChEBI" id="CHEBI:60204"/>
        <dbReference type="EC" id="5.3.1.28"/>
    </reaction>
</comment>
<comment type="cofactor">
    <cofactor evidence="10">
        <name>Zn(2+)</name>
        <dbReference type="ChEBI" id="CHEBI:29105"/>
    </cofactor>
    <text evidence="10">Binds 1 zinc ion per subunit.</text>
</comment>
<feature type="binding site" evidence="10">
    <location>
        <begin position="124"/>
        <end position="126"/>
    </location>
    <ligand>
        <name>substrate</name>
    </ligand>
</feature>
<comment type="miscellaneous">
    <text evidence="10">The reaction produces a racemic mixture of D-glycero-alpha-D-manno-heptose 7-phosphate and D-glycero-beta-D-manno-heptose 7-phosphate.</text>
</comment>
<dbReference type="EC" id="5.3.1.28" evidence="10"/>
<protein>
    <recommendedName>
        <fullName evidence="10">Phosphoheptose isomerase</fullName>
        <ecNumber evidence="10">5.3.1.28</ecNumber>
    </recommendedName>
    <alternativeName>
        <fullName evidence="10">Sedoheptulose 7-phosphate isomerase</fullName>
    </alternativeName>
</protein>
<dbReference type="PANTHER" id="PTHR30390:SF6">
    <property type="entry name" value="DNAA INITIATOR-ASSOCIATING PROTEIN DIAA"/>
    <property type="match status" value="1"/>
</dbReference>
<keyword evidence="9 10" id="KW-0119">Carbohydrate metabolism</keyword>
<keyword evidence="7 10" id="KW-0862">Zinc</keyword>
<feature type="binding site" evidence="10">
    <location>
        <position position="186"/>
    </location>
    <ligand>
        <name>Zn(2+)</name>
        <dbReference type="ChEBI" id="CHEBI:29105"/>
    </ligand>
</feature>
<evidence type="ECO:0000256" key="6">
    <source>
        <dbReference type="ARBA" id="ARBA00022723"/>
    </source>
</evidence>
<dbReference type="PANTHER" id="PTHR30390">
    <property type="entry name" value="SEDOHEPTULOSE 7-PHOSPHATE ISOMERASE / DNAA INITIATOR-ASSOCIATING FACTOR FOR REPLICATION INITIATION"/>
    <property type="match status" value="1"/>
</dbReference>
<gene>
    <name evidence="10" type="primary">gmhA</name>
    <name evidence="12" type="ORF">LJ655_15600</name>
</gene>
<dbReference type="InterPro" id="IPR046348">
    <property type="entry name" value="SIS_dom_sf"/>
</dbReference>
<feature type="binding site" evidence="10">
    <location>
        <position position="65"/>
    </location>
    <ligand>
        <name>Zn(2+)</name>
        <dbReference type="ChEBI" id="CHEBI:29105"/>
    </ligand>
</feature>
<evidence type="ECO:0000256" key="8">
    <source>
        <dbReference type="ARBA" id="ARBA00023235"/>
    </source>
</evidence>
<dbReference type="Pfam" id="PF13580">
    <property type="entry name" value="SIS_2"/>
    <property type="match status" value="1"/>
</dbReference>
<dbReference type="InterPro" id="IPR035461">
    <property type="entry name" value="GmhA/DiaA"/>
</dbReference>
<sequence length="198" mass="21266">MEKVQMSMSVREEIAKSAGILQAIAADEGLIERIQRVAARITQSFREGNKVLLAGNGGSAADAQHIAGEFVSRFMFDRPGLPAFALTVDTSVMTAIGNDYGYERLFERQIQAAGRAGDVFWAYSTSGRSPNILRALEAACAAGLYTVGFTGNGTGAAMMRERCEILLDMPSSETPKIQEGHLVCGHIICGLVEEEIFG</sequence>
<evidence type="ECO:0000256" key="10">
    <source>
        <dbReference type="HAMAP-Rule" id="MF_00067"/>
    </source>
</evidence>
<keyword evidence="5 10" id="KW-0963">Cytoplasm</keyword>
<feature type="binding site" evidence="10">
    <location>
        <position position="69"/>
    </location>
    <ligand>
        <name>substrate</name>
    </ligand>
</feature>
<keyword evidence="6 10" id="KW-0479">Metal-binding</keyword>
<dbReference type="EMBL" id="JAJITC010000007">
    <property type="protein sequence ID" value="MCC8403298.1"/>
    <property type="molecule type" value="Genomic_DNA"/>
</dbReference>
<evidence type="ECO:0000256" key="5">
    <source>
        <dbReference type="ARBA" id="ARBA00022490"/>
    </source>
</evidence>
<feature type="binding site" evidence="10">
    <location>
        <begin position="56"/>
        <end position="58"/>
    </location>
    <ligand>
        <name>substrate</name>
    </ligand>
</feature>
<evidence type="ECO:0000313" key="12">
    <source>
        <dbReference type="EMBL" id="MCC8403298.1"/>
    </source>
</evidence>
<dbReference type="InterPro" id="IPR004515">
    <property type="entry name" value="Phosphoheptose_Isoase"/>
</dbReference>
<dbReference type="SUPFAM" id="SSF53697">
    <property type="entry name" value="SIS domain"/>
    <property type="match status" value="1"/>
</dbReference>
<evidence type="ECO:0000256" key="1">
    <source>
        <dbReference type="ARBA" id="ARBA00000348"/>
    </source>
</evidence>
<evidence type="ECO:0000256" key="4">
    <source>
        <dbReference type="ARBA" id="ARBA00009894"/>
    </source>
</evidence>
<feature type="binding site" evidence="10">
    <location>
        <position position="129"/>
    </location>
    <ligand>
        <name>substrate</name>
    </ligand>
</feature>
<evidence type="ECO:0000256" key="9">
    <source>
        <dbReference type="ARBA" id="ARBA00023277"/>
    </source>
</evidence>
<evidence type="ECO:0000256" key="3">
    <source>
        <dbReference type="ARBA" id="ARBA00004496"/>
    </source>
</evidence>
<dbReference type="InterPro" id="IPR001347">
    <property type="entry name" value="SIS_dom"/>
</dbReference>
<dbReference type="HAMAP" id="MF_00067">
    <property type="entry name" value="GmhA"/>
    <property type="match status" value="1"/>
</dbReference>
<proteinExistence type="inferred from homology"/>
<dbReference type="Proteomes" id="UP001430614">
    <property type="component" value="Unassembled WGS sequence"/>
</dbReference>
<comment type="subunit">
    <text evidence="10">Homotetramer.</text>
</comment>
<comment type="pathway">
    <text evidence="10">Carbohydrate biosynthesis; D-glycero-D-manno-heptose 7-phosphate biosynthesis; D-glycero-alpha-D-manno-heptose 7-phosphate and D-glycero-beta-D-manno-heptose 7-phosphate from sedoheptulose 7-phosphate: step 1/1.</text>
</comment>
<dbReference type="CDD" id="cd05006">
    <property type="entry name" value="SIS_GmhA"/>
    <property type="match status" value="1"/>
</dbReference>
<reference evidence="12 13" key="1">
    <citation type="submission" date="2021-11" db="EMBL/GenBank/DDBJ databases">
        <authorList>
            <person name="Oh E.-T."/>
            <person name="Kim S.-B."/>
        </authorList>
    </citation>
    <scope>NUCLEOTIDE SEQUENCE [LARGE SCALE GENOMIC DNA]</scope>
    <source>
        <strain evidence="12 13">MMS20-SJTN17</strain>
    </source>
</reference>
<keyword evidence="8 10" id="KW-0413">Isomerase</keyword>
<comment type="similarity">
    <text evidence="4 10">Belongs to the SIS family. GmhA subfamily.</text>
</comment>
<feature type="binding site" evidence="10">
    <location>
        <position position="178"/>
    </location>
    <ligand>
        <name>Zn(2+)</name>
        <dbReference type="ChEBI" id="CHEBI:29105"/>
    </ligand>
</feature>
<dbReference type="InterPro" id="IPR050099">
    <property type="entry name" value="SIS_GmhA/DiaA_subfam"/>
</dbReference>
<name>A0ABS8KFS0_9BURK</name>
<organism evidence="12 13">
    <name type="scientific">Paraburkholderia translucens</name>
    <dbReference type="NCBI Taxonomy" id="2886945"/>
    <lineage>
        <taxon>Bacteria</taxon>
        <taxon>Pseudomonadati</taxon>
        <taxon>Pseudomonadota</taxon>
        <taxon>Betaproteobacteria</taxon>
        <taxon>Burkholderiales</taxon>
        <taxon>Burkholderiaceae</taxon>
        <taxon>Paraburkholderia</taxon>
    </lineage>
</organism>
<comment type="subcellular location">
    <subcellularLocation>
        <location evidence="3 10">Cytoplasm</location>
    </subcellularLocation>
</comment>
<comment type="function">
    <text evidence="2 10">Catalyzes the isomerization of sedoheptulose 7-phosphate in D-glycero-D-manno-heptose 7-phosphate.</text>
</comment>
<evidence type="ECO:0000313" key="13">
    <source>
        <dbReference type="Proteomes" id="UP001430614"/>
    </source>
</evidence>
<dbReference type="PROSITE" id="PS51464">
    <property type="entry name" value="SIS"/>
    <property type="match status" value="1"/>
</dbReference>
<feature type="binding site" evidence="10">
    <location>
        <position position="178"/>
    </location>
    <ligand>
        <name>substrate</name>
    </ligand>
</feature>
<evidence type="ECO:0000259" key="11">
    <source>
        <dbReference type="PROSITE" id="PS51464"/>
    </source>
</evidence>
<dbReference type="Gene3D" id="3.40.50.10490">
    <property type="entry name" value="Glucose-6-phosphate isomerase like protein, domain 1"/>
    <property type="match status" value="1"/>
</dbReference>
<accession>A0ABS8KFS0</accession>
<feature type="domain" description="SIS" evidence="11">
    <location>
        <begin position="41"/>
        <end position="198"/>
    </location>
</feature>
<feature type="binding site" evidence="10">
    <location>
        <position position="69"/>
    </location>
    <ligand>
        <name>Zn(2+)</name>
        <dbReference type="ChEBI" id="CHEBI:29105"/>
    </ligand>
</feature>
<evidence type="ECO:0000256" key="7">
    <source>
        <dbReference type="ARBA" id="ARBA00022833"/>
    </source>
</evidence>
<dbReference type="GO" id="GO:0016853">
    <property type="term" value="F:isomerase activity"/>
    <property type="evidence" value="ECO:0007669"/>
    <property type="project" value="UniProtKB-KW"/>
</dbReference>